<feature type="domain" description="HTH lysR-type" evidence="5">
    <location>
        <begin position="10"/>
        <end position="67"/>
    </location>
</feature>
<dbReference type="InterPro" id="IPR036388">
    <property type="entry name" value="WH-like_DNA-bd_sf"/>
</dbReference>
<dbReference type="GO" id="GO:0003677">
    <property type="term" value="F:DNA binding"/>
    <property type="evidence" value="ECO:0007669"/>
    <property type="project" value="UniProtKB-KW"/>
</dbReference>
<dbReference type="EMBL" id="CP157802">
    <property type="protein sequence ID" value="XBQ21242.1"/>
    <property type="molecule type" value="Genomic_DNA"/>
</dbReference>
<dbReference type="SUPFAM" id="SSF53850">
    <property type="entry name" value="Periplasmic binding protein-like II"/>
    <property type="match status" value="1"/>
</dbReference>
<comment type="similarity">
    <text evidence="1">Belongs to the LysR transcriptional regulatory family.</text>
</comment>
<protein>
    <submittedName>
        <fullName evidence="6">LysR substrate-binding domain-containing protein</fullName>
    </submittedName>
</protein>
<dbReference type="GO" id="GO:0005829">
    <property type="term" value="C:cytosol"/>
    <property type="evidence" value="ECO:0007669"/>
    <property type="project" value="TreeGrafter"/>
</dbReference>
<evidence type="ECO:0000256" key="1">
    <source>
        <dbReference type="ARBA" id="ARBA00009437"/>
    </source>
</evidence>
<evidence type="ECO:0000256" key="4">
    <source>
        <dbReference type="ARBA" id="ARBA00023163"/>
    </source>
</evidence>
<keyword evidence="2" id="KW-0805">Transcription regulation</keyword>
<dbReference type="InterPro" id="IPR005119">
    <property type="entry name" value="LysR_subst-bd"/>
</dbReference>
<dbReference type="PROSITE" id="PS50931">
    <property type="entry name" value="HTH_LYSR"/>
    <property type="match status" value="1"/>
</dbReference>
<organism evidence="6">
    <name type="scientific">Marinobacter sp. MMG032</name>
    <dbReference type="NCBI Taxonomy" id="3158548"/>
    <lineage>
        <taxon>Bacteria</taxon>
        <taxon>Pseudomonadati</taxon>
        <taxon>Pseudomonadota</taxon>
        <taxon>Gammaproteobacteria</taxon>
        <taxon>Pseudomonadales</taxon>
        <taxon>Marinobacteraceae</taxon>
        <taxon>Marinobacter</taxon>
    </lineage>
</organism>
<dbReference type="GO" id="GO:0003700">
    <property type="term" value="F:DNA-binding transcription factor activity"/>
    <property type="evidence" value="ECO:0007669"/>
    <property type="project" value="InterPro"/>
</dbReference>
<dbReference type="Gene3D" id="3.40.190.290">
    <property type="match status" value="1"/>
</dbReference>
<dbReference type="AlphaFoldDB" id="A0AAU7MUV9"/>
<dbReference type="FunFam" id="1.10.10.10:FF:000001">
    <property type="entry name" value="LysR family transcriptional regulator"/>
    <property type="match status" value="1"/>
</dbReference>
<evidence type="ECO:0000313" key="6">
    <source>
        <dbReference type="EMBL" id="XBQ21242.1"/>
    </source>
</evidence>
<keyword evidence="3" id="KW-0238">DNA-binding</keyword>
<accession>A0AAU7MUV9</accession>
<evidence type="ECO:0000256" key="3">
    <source>
        <dbReference type="ARBA" id="ARBA00023125"/>
    </source>
</evidence>
<dbReference type="Gene3D" id="1.10.10.10">
    <property type="entry name" value="Winged helix-like DNA-binding domain superfamily/Winged helix DNA-binding domain"/>
    <property type="match status" value="1"/>
</dbReference>
<dbReference type="CDD" id="cd05466">
    <property type="entry name" value="PBP2_LTTR_substrate"/>
    <property type="match status" value="1"/>
</dbReference>
<dbReference type="SUPFAM" id="SSF46785">
    <property type="entry name" value="Winged helix' DNA-binding domain"/>
    <property type="match status" value="1"/>
</dbReference>
<dbReference type="KEGG" id="mamm:ABNF92_08950"/>
<dbReference type="InterPro" id="IPR050950">
    <property type="entry name" value="HTH-type_LysR_regulators"/>
</dbReference>
<dbReference type="PRINTS" id="PR00039">
    <property type="entry name" value="HTHLYSR"/>
</dbReference>
<dbReference type="InterPro" id="IPR036390">
    <property type="entry name" value="WH_DNA-bd_sf"/>
</dbReference>
<dbReference type="RefSeq" id="WP_349343942.1">
    <property type="nucleotide sequence ID" value="NZ_CP157802.1"/>
</dbReference>
<gene>
    <name evidence="6" type="ORF">ABNF92_08950</name>
</gene>
<dbReference type="Pfam" id="PF00126">
    <property type="entry name" value="HTH_1"/>
    <property type="match status" value="1"/>
</dbReference>
<keyword evidence="4" id="KW-0804">Transcription</keyword>
<proteinExistence type="inferred from homology"/>
<sequence>METIDEVTGMELRHLRYFQALAATLNFTRAAEKSHVTQSTLSHQIRQLEEELGVPLFERVGKKVLLTEAGETLLDQIAPAMRMIDEATWHIKDASEVVKGTIRVGATHSFNIRLVPDCVAAFLNRHPSIKVVVEELSGNEITERLKQEQIDLGISYRPRDQTDLHFEPLYNEEMKLVVGKNHPLAKRKKIRMVELQMVRMTLLPEYFSTRQILDECFAAARVEPQIVVELNSVMPMVELVKKTDLATIVSEMVVPNREDLRVIPIEDPTPMRTPGLLWVRGGPQSEAVRHFVNSVRRYSAQG</sequence>
<evidence type="ECO:0000259" key="5">
    <source>
        <dbReference type="PROSITE" id="PS50931"/>
    </source>
</evidence>
<evidence type="ECO:0000256" key="2">
    <source>
        <dbReference type="ARBA" id="ARBA00023015"/>
    </source>
</evidence>
<dbReference type="InterPro" id="IPR000847">
    <property type="entry name" value="LysR_HTH_N"/>
</dbReference>
<reference evidence="6" key="1">
    <citation type="submission" date="2024-05" db="EMBL/GenBank/DDBJ databases">
        <title>Draft Genome Sequences of Flagellimonas sp. MMG031 and Marinobacter sp. MMG032 Isolated from the dinoflagellate Symbiodinium pilosum.</title>
        <authorList>
            <person name="Shikuma N.J."/>
            <person name="Farrell M.V."/>
        </authorList>
    </citation>
    <scope>NUCLEOTIDE SEQUENCE</scope>
    <source>
        <strain evidence="6">MMG032</strain>
    </source>
</reference>
<dbReference type="PANTHER" id="PTHR30419">
    <property type="entry name" value="HTH-TYPE TRANSCRIPTIONAL REGULATOR YBHD"/>
    <property type="match status" value="1"/>
</dbReference>
<name>A0AAU7MUV9_9GAMM</name>
<dbReference type="Pfam" id="PF03466">
    <property type="entry name" value="LysR_substrate"/>
    <property type="match status" value="1"/>
</dbReference>